<feature type="chain" id="PRO_5009315844" evidence="1">
    <location>
        <begin position="18"/>
        <end position="115"/>
    </location>
</feature>
<organism evidence="2 3">
    <name type="scientific">Meloidogyne hapla</name>
    <name type="common">Root-knot nematode worm</name>
    <dbReference type="NCBI Taxonomy" id="6305"/>
    <lineage>
        <taxon>Eukaryota</taxon>
        <taxon>Metazoa</taxon>
        <taxon>Ecdysozoa</taxon>
        <taxon>Nematoda</taxon>
        <taxon>Chromadorea</taxon>
        <taxon>Rhabditida</taxon>
        <taxon>Tylenchina</taxon>
        <taxon>Tylenchomorpha</taxon>
        <taxon>Tylenchoidea</taxon>
        <taxon>Meloidogynidae</taxon>
        <taxon>Meloidogyninae</taxon>
        <taxon>Meloidogyne</taxon>
    </lineage>
</organism>
<protein>
    <submittedName>
        <fullName evidence="3">Plasmodium yoelii subtelomeric region (PYST-C1)</fullName>
    </submittedName>
</protein>
<proteinExistence type="predicted"/>
<dbReference type="AlphaFoldDB" id="A0A1I8BIH4"/>
<accession>A0A1I8BIH4</accession>
<name>A0A1I8BIH4_MELHA</name>
<reference evidence="3" key="1">
    <citation type="submission" date="2016-11" db="UniProtKB">
        <authorList>
            <consortium name="WormBaseParasite"/>
        </authorList>
    </citation>
    <scope>IDENTIFICATION</scope>
</reference>
<feature type="signal peptide" evidence="1">
    <location>
        <begin position="1"/>
        <end position="17"/>
    </location>
</feature>
<evidence type="ECO:0000313" key="2">
    <source>
        <dbReference type="Proteomes" id="UP000095281"/>
    </source>
</evidence>
<evidence type="ECO:0000313" key="3">
    <source>
        <dbReference type="WBParaSite" id="MhA1_Contig266.frz3.gene2"/>
    </source>
</evidence>
<dbReference type="WBParaSite" id="MhA1_Contig266.frz3.gene2">
    <property type="protein sequence ID" value="MhA1_Contig266.frz3.gene2"/>
    <property type="gene ID" value="MhA1_Contig266.frz3.gene2"/>
</dbReference>
<evidence type="ECO:0000256" key="1">
    <source>
        <dbReference type="SAM" id="SignalP"/>
    </source>
</evidence>
<dbReference type="Proteomes" id="UP000095281">
    <property type="component" value="Unplaced"/>
</dbReference>
<keyword evidence="1" id="KW-0732">Signal</keyword>
<keyword evidence="2" id="KW-1185">Reference proteome</keyword>
<sequence>MLTKLVLLLLLVSKVKLDNKDDLIFNELSVKDNNKEINNKNNYLSYNLKSNNSDLQTIEILSLNYNETYEELLSKISNNCISTKELKELHKDKSTFIFSSILFPFLLMAQQKKLG</sequence>